<evidence type="ECO:0000259" key="1">
    <source>
        <dbReference type="Pfam" id="PF13354"/>
    </source>
</evidence>
<dbReference type="InterPro" id="IPR000871">
    <property type="entry name" value="Beta-lactam_class-A"/>
</dbReference>
<keyword evidence="2" id="KW-0378">Hydrolase</keyword>
<feature type="domain" description="Beta-lactamase class A catalytic" evidence="1">
    <location>
        <begin position="16"/>
        <end position="238"/>
    </location>
</feature>
<evidence type="ECO:0000313" key="2">
    <source>
        <dbReference type="EMBL" id="UQN14942.1"/>
    </source>
</evidence>
<organism evidence="2">
    <name type="scientific">Gulosibacter sediminis</name>
    <dbReference type="NCBI Taxonomy" id="1729695"/>
    <lineage>
        <taxon>Bacteria</taxon>
        <taxon>Bacillati</taxon>
        <taxon>Actinomycetota</taxon>
        <taxon>Actinomycetes</taxon>
        <taxon>Micrococcales</taxon>
        <taxon>Microbacteriaceae</taxon>
        <taxon>Gulosibacter</taxon>
    </lineage>
</organism>
<accession>A0ABY4MWZ3</accession>
<dbReference type="PANTHER" id="PTHR35333">
    <property type="entry name" value="BETA-LACTAMASE"/>
    <property type="match status" value="1"/>
</dbReference>
<dbReference type="EMBL" id="CP097160">
    <property type="protein sequence ID" value="UQN14942.1"/>
    <property type="molecule type" value="Genomic_DNA"/>
</dbReference>
<sequence>MTFTLPPLRPEVRWSIRIVELDSNEVLLEHEPDAQLKTASVGKIFLLVEVARRLFDGTLRADARIEIPDAHRVADSGILYRFVDPQIAVADAGLLVAAFSDNLATNALIHLCGLERVRAVAGELGLRNTGLLDYIRDERGPEHPWTPSFGTARELADVMRRLDRGEIVSREVSRQVLDWLGSDADTSMLADALLLDPLAHLGPEYQGMVLRHKTGSIETARIDVGVLRGPRTGVAYAVGANWAVGDKRATTIDTMRELGEQIRRHVTGLARDEEGDA</sequence>
<dbReference type="GO" id="GO:0016787">
    <property type="term" value="F:hydrolase activity"/>
    <property type="evidence" value="ECO:0007669"/>
    <property type="project" value="UniProtKB-KW"/>
</dbReference>
<dbReference type="InterPro" id="IPR045155">
    <property type="entry name" value="Beta-lactam_cat"/>
</dbReference>
<dbReference type="SUPFAM" id="SSF56601">
    <property type="entry name" value="beta-lactamase/transpeptidase-like"/>
    <property type="match status" value="1"/>
</dbReference>
<dbReference type="Gene3D" id="3.40.710.10">
    <property type="entry name" value="DD-peptidase/beta-lactamase superfamily"/>
    <property type="match status" value="1"/>
</dbReference>
<dbReference type="Pfam" id="PF13354">
    <property type="entry name" value="Beta-lactamase2"/>
    <property type="match status" value="1"/>
</dbReference>
<gene>
    <name evidence="2" type="ORF">M3M28_00290</name>
</gene>
<dbReference type="PANTHER" id="PTHR35333:SF3">
    <property type="entry name" value="BETA-LACTAMASE-TYPE TRANSPEPTIDASE FOLD CONTAINING PROTEIN"/>
    <property type="match status" value="1"/>
</dbReference>
<protein>
    <submittedName>
        <fullName evidence="2">Class A beta-lactamase-related serine hydrolase</fullName>
    </submittedName>
</protein>
<reference evidence="2" key="1">
    <citation type="submission" date="2022-05" db="EMBL/GenBank/DDBJ databases">
        <title>Complete genome sequence of toluene-degrading Gulosibacter sediminis strain ACHW.36C.</title>
        <authorList>
            <person name="Wai A.C."/>
            <person name="Lai G.K."/>
            <person name="Griffin S.D."/>
            <person name="Leung F.C."/>
        </authorList>
    </citation>
    <scope>NUCLEOTIDE SEQUENCE [LARGE SCALE GENOMIC DNA]</scope>
    <source>
        <strain evidence="2">ACHW.36C</strain>
    </source>
</reference>
<proteinExistence type="predicted"/>
<dbReference type="InterPro" id="IPR012338">
    <property type="entry name" value="Beta-lactam/transpept-like"/>
</dbReference>
<name>A0ABY4MWZ3_9MICO</name>